<evidence type="ECO:0000256" key="7">
    <source>
        <dbReference type="ARBA" id="ARBA00023212"/>
    </source>
</evidence>
<evidence type="ECO:0000256" key="3">
    <source>
        <dbReference type="ARBA" id="ARBA00022490"/>
    </source>
</evidence>
<feature type="repeat" description="WD" evidence="10">
    <location>
        <begin position="49"/>
        <end position="80"/>
    </location>
</feature>
<dbReference type="PANTHER" id="PTHR10709:SF2">
    <property type="entry name" value="ACTIN-RELATED PROTEIN 2_3 COMPLEX SUBUNIT"/>
    <property type="match status" value="1"/>
</dbReference>
<evidence type="ECO:0000256" key="8">
    <source>
        <dbReference type="ARBA" id="ARBA00041244"/>
    </source>
</evidence>
<dbReference type="InterPro" id="IPR036322">
    <property type="entry name" value="WD40_repeat_dom_sf"/>
</dbReference>
<proteinExistence type="inferred from homology"/>
<dbReference type="InterPro" id="IPR017383">
    <property type="entry name" value="ARPC1"/>
</dbReference>
<keyword evidence="7" id="KW-0206">Cytoskeleton</keyword>
<dbReference type="OrthoDB" id="406844at2759"/>
<keyword evidence="5" id="KW-0677">Repeat</keyword>
<dbReference type="Proteomes" id="UP000494165">
    <property type="component" value="Unassembled WGS sequence"/>
</dbReference>
<evidence type="ECO:0000313" key="11">
    <source>
        <dbReference type="EMBL" id="CAB3359121.1"/>
    </source>
</evidence>
<keyword evidence="12" id="KW-1185">Reference proteome</keyword>
<organism evidence="11 12">
    <name type="scientific">Cloeon dipterum</name>
    <dbReference type="NCBI Taxonomy" id="197152"/>
    <lineage>
        <taxon>Eukaryota</taxon>
        <taxon>Metazoa</taxon>
        <taxon>Ecdysozoa</taxon>
        <taxon>Arthropoda</taxon>
        <taxon>Hexapoda</taxon>
        <taxon>Insecta</taxon>
        <taxon>Pterygota</taxon>
        <taxon>Palaeoptera</taxon>
        <taxon>Ephemeroptera</taxon>
        <taxon>Pisciforma</taxon>
        <taxon>Baetidae</taxon>
        <taxon>Cloeon</taxon>
    </lineage>
</organism>
<dbReference type="PROSITE" id="PS50082">
    <property type="entry name" value="WD_REPEATS_2"/>
    <property type="match status" value="1"/>
</dbReference>
<evidence type="ECO:0000256" key="1">
    <source>
        <dbReference type="ARBA" id="ARBA00004245"/>
    </source>
</evidence>
<name>A0A8S1BRH7_9INSE</name>
<protein>
    <recommendedName>
        <fullName evidence="8">Arp2/3 complex 41 kDa subunit</fullName>
    </recommendedName>
    <alternativeName>
        <fullName evidence="9">p41-ARC</fullName>
    </alternativeName>
</protein>
<evidence type="ECO:0000256" key="9">
    <source>
        <dbReference type="ARBA" id="ARBA00041789"/>
    </source>
</evidence>
<dbReference type="EMBL" id="CADEPI010000001">
    <property type="protein sequence ID" value="CAB3359121.1"/>
    <property type="molecule type" value="Genomic_DNA"/>
</dbReference>
<keyword evidence="6" id="KW-0009">Actin-binding</keyword>
<gene>
    <name evidence="11" type="ORF">CLODIP_2_CD05231</name>
</gene>
<keyword evidence="3" id="KW-0963">Cytoplasm</keyword>
<dbReference type="SMART" id="SM00320">
    <property type="entry name" value="WD40"/>
    <property type="match status" value="4"/>
</dbReference>
<dbReference type="GO" id="GO:0034314">
    <property type="term" value="P:Arp2/3 complex-mediated actin nucleation"/>
    <property type="evidence" value="ECO:0007669"/>
    <property type="project" value="InterPro"/>
</dbReference>
<comment type="subcellular location">
    <subcellularLocation>
        <location evidence="1">Cytoplasm</location>
        <location evidence="1">Cytoskeleton</location>
    </subcellularLocation>
</comment>
<evidence type="ECO:0000256" key="5">
    <source>
        <dbReference type="ARBA" id="ARBA00022737"/>
    </source>
</evidence>
<accession>A0A8S1BRH7</accession>
<evidence type="ECO:0000256" key="2">
    <source>
        <dbReference type="ARBA" id="ARBA00006260"/>
    </source>
</evidence>
<dbReference type="AlphaFoldDB" id="A0A8S1BRH7"/>
<dbReference type="Pfam" id="PF00400">
    <property type="entry name" value="WD40"/>
    <property type="match status" value="2"/>
</dbReference>
<dbReference type="GO" id="GO:0051015">
    <property type="term" value="F:actin filament binding"/>
    <property type="evidence" value="ECO:0007669"/>
    <property type="project" value="TreeGrafter"/>
</dbReference>
<evidence type="ECO:0000256" key="4">
    <source>
        <dbReference type="ARBA" id="ARBA00022574"/>
    </source>
</evidence>
<comment type="similarity">
    <text evidence="2">Belongs to the WD repeat ARPC1 family.</text>
</comment>
<keyword evidence="4 10" id="KW-0853">WD repeat</keyword>
<sequence>MVETHSFGVNPITCHAWNHDRSRLAFSPNNNEVHVYRRVELEWRLEDVLNQHDLRVTGIDWATRTNRLVTCAVDRNAYVWTQGDDGRWRPTLVLLRINRAATCVRWSPLENKFAVGSGARLISICYFESENDWWVSKHIKKPIRSTVTALDWHPNNAIIVAGSADFKVRLFSALIKDIEKAPEANAWGGRSSLGALIAEFPAPGNSLGGWVHAVSFSADGNRVAWVSHDSSIFVADPKRPPTRLKTQFLPYRAITWVAPDKMVAAGHDCSPYLYKVTPDGQLVMVCKLDVYKKREAGGLRYGNFIF</sequence>
<evidence type="ECO:0000256" key="6">
    <source>
        <dbReference type="ARBA" id="ARBA00023203"/>
    </source>
</evidence>
<reference evidence="11 12" key="1">
    <citation type="submission" date="2020-04" db="EMBL/GenBank/DDBJ databases">
        <authorList>
            <person name="Alioto T."/>
            <person name="Alioto T."/>
            <person name="Gomez Garrido J."/>
        </authorList>
    </citation>
    <scope>NUCLEOTIDE SEQUENCE [LARGE SCALE GENOMIC DNA]</scope>
</reference>
<evidence type="ECO:0000313" key="12">
    <source>
        <dbReference type="Proteomes" id="UP000494165"/>
    </source>
</evidence>
<dbReference type="InterPro" id="IPR015943">
    <property type="entry name" value="WD40/YVTN_repeat-like_dom_sf"/>
</dbReference>
<dbReference type="PANTHER" id="PTHR10709">
    <property type="entry name" value="ACTIN-RELATED PROTEIN 2/3 COMPLEX SUBUNIT 1"/>
    <property type="match status" value="1"/>
</dbReference>
<dbReference type="Gene3D" id="2.130.10.10">
    <property type="entry name" value="YVTN repeat-like/Quinoprotein amine dehydrogenase"/>
    <property type="match status" value="1"/>
</dbReference>
<evidence type="ECO:0000256" key="10">
    <source>
        <dbReference type="PROSITE-ProRule" id="PRU00221"/>
    </source>
</evidence>
<dbReference type="SUPFAM" id="SSF50978">
    <property type="entry name" value="WD40 repeat-like"/>
    <property type="match status" value="1"/>
</dbReference>
<comment type="caution">
    <text evidence="11">The sequence shown here is derived from an EMBL/GenBank/DDBJ whole genome shotgun (WGS) entry which is preliminary data.</text>
</comment>
<dbReference type="GO" id="GO:0005885">
    <property type="term" value="C:Arp2/3 protein complex"/>
    <property type="evidence" value="ECO:0007669"/>
    <property type="project" value="InterPro"/>
</dbReference>
<dbReference type="InterPro" id="IPR001680">
    <property type="entry name" value="WD40_rpt"/>
</dbReference>